<dbReference type="Pfam" id="PF00990">
    <property type="entry name" value="GGDEF"/>
    <property type="match status" value="1"/>
</dbReference>
<dbReference type="PANTHER" id="PTHR44757:SF2">
    <property type="entry name" value="BIOFILM ARCHITECTURE MAINTENANCE PROTEIN MBAA"/>
    <property type="match status" value="1"/>
</dbReference>
<keyword evidence="6" id="KW-1185">Reference proteome</keyword>
<dbReference type="STRING" id="1437824.BN940_07696"/>
<feature type="domain" description="EAL" evidence="3">
    <location>
        <begin position="479"/>
        <end position="733"/>
    </location>
</feature>
<dbReference type="EMBL" id="HG916765">
    <property type="protein sequence ID" value="CDM24002.1"/>
    <property type="molecule type" value="Genomic_DNA"/>
</dbReference>
<dbReference type="Gene3D" id="3.20.20.450">
    <property type="entry name" value="EAL domain"/>
    <property type="match status" value="1"/>
</dbReference>
<dbReference type="FunFam" id="3.20.20.450:FF:000001">
    <property type="entry name" value="Cyclic di-GMP phosphodiesterase yahA"/>
    <property type="match status" value="1"/>
</dbReference>
<feature type="modified residue" description="4-aspartylphosphate" evidence="1">
    <location>
        <position position="209"/>
    </location>
</feature>
<dbReference type="InterPro" id="IPR029787">
    <property type="entry name" value="Nucleotide_cyclase"/>
</dbReference>
<dbReference type="SMART" id="SM00448">
    <property type="entry name" value="REC"/>
    <property type="match status" value="2"/>
</dbReference>
<proteinExistence type="predicted"/>
<dbReference type="CDD" id="cd01948">
    <property type="entry name" value="EAL"/>
    <property type="match status" value="1"/>
</dbReference>
<dbReference type="CDD" id="cd19920">
    <property type="entry name" value="REC_PA4781-like"/>
    <property type="match status" value="1"/>
</dbReference>
<evidence type="ECO:0000259" key="3">
    <source>
        <dbReference type="PROSITE" id="PS50883"/>
    </source>
</evidence>
<feature type="domain" description="Response regulatory" evidence="2">
    <location>
        <begin position="160"/>
        <end position="276"/>
    </location>
</feature>
<evidence type="ECO:0000313" key="6">
    <source>
        <dbReference type="Proteomes" id="UP000019805"/>
    </source>
</evidence>
<dbReference type="Gene3D" id="3.30.70.270">
    <property type="match status" value="1"/>
</dbReference>
<gene>
    <name evidence="5" type="ORF">BN940_07696</name>
</gene>
<dbReference type="SMART" id="SM00267">
    <property type="entry name" value="GGDEF"/>
    <property type="match status" value="1"/>
</dbReference>
<dbReference type="SMART" id="SM00052">
    <property type="entry name" value="EAL"/>
    <property type="match status" value="1"/>
</dbReference>
<dbReference type="InterPro" id="IPR001633">
    <property type="entry name" value="EAL_dom"/>
</dbReference>
<dbReference type="GO" id="GO:0000160">
    <property type="term" value="P:phosphorelay signal transduction system"/>
    <property type="evidence" value="ECO:0007669"/>
    <property type="project" value="InterPro"/>
</dbReference>
<dbReference type="Pfam" id="PF00072">
    <property type="entry name" value="Response_reg"/>
    <property type="match status" value="2"/>
</dbReference>
<dbReference type="CDD" id="cd01949">
    <property type="entry name" value="GGDEF"/>
    <property type="match status" value="1"/>
</dbReference>
<dbReference type="HOGENOM" id="CLU_000445_70_50_4"/>
<dbReference type="InterPro" id="IPR052155">
    <property type="entry name" value="Biofilm_reg_signaling"/>
</dbReference>
<dbReference type="NCBIfam" id="TIGR00254">
    <property type="entry name" value="GGDEF"/>
    <property type="match status" value="1"/>
</dbReference>
<dbReference type="PROSITE" id="PS50883">
    <property type="entry name" value="EAL"/>
    <property type="match status" value="1"/>
</dbReference>
<dbReference type="SUPFAM" id="SSF52172">
    <property type="entry name" value="CheY-like"/>
    <property type="match status" value="2"/>
</dbReference>
<feature type="domain" description="GGDEF" evidence="4">
    <location>
        <begin position="337"/>
        <end position="470"/>
    </location>
</feature>
<accession>W8X363</accession>
<dbReference type="KEGG" id="cdn:BN940_07696"/>
<dbReference type="Gene3D" id="3.40.50.2300">
    <property type="match status" value="2"/>
</dbReference>
<dbReference type="SUPFAM" id="SSF141868">
    <property type="entry name" value="EAL domain-like"/>
    <property type="match status" value="1"/>
</dbReference>
<evidence type="ECO:0000256" key="1">
    <source>
        <dbReference type="PROSITE-ProRule" id="PRU00169"/>
    </source>
</evidence>
<dbReference type="InterPro" id="IPR043128">
    <property type="entry name" value="Rev_trsase/Diguanyl_cyclase"/>
</dbReference>
<dbReference type="PROSITE" id="PS50887">
    <property type="entry name" value="GGDEF"/>
    <property type="match status" value="1"/>
</dbReference>
<dbReference type="eggNOG" id="COG5001">
    <property type="taxonomic scope" value="Bacteria"/>
</dbReference>
<evidence type="ECO:0000259" key="2">
    <source>
        <dbReference type="PROSITE" id="PS50110"/>
    </source>
</evidence>
<dbReference type="PANTHER" id="PTHR44757">
    <property type="entry name" value="DIGUANYLATE CYCLASE DGCP"/>
    <property type="match status" value="1"/>
</dbReference>
<name>W8X363_CASD6</name>
<dbReference type="AlphaFoldDB" id="W8X363"/>
<feature type="modified residue" description="4-aspartylphosphate" evidence="1">
    <location>
        <position position="68"/>
    </location>
</feature>
<reference evidence="5 6" key="1">
    <citation type="journal article" date="2014" name="BMC Microbiol.">
        <title>The oxygen-independent metabolism of cyclic monoterpenes in Castellaniella defragrans 65Phen.</title>
        <authorList>
            <person name="Petasch J."/>
            <person name="Disch E.M."/>
            <person name="Markert S."/>
            <person name="Becher D."/>
            <person name="Schweder T."/>
            <person name="Huttel B."/>
            <person name="Reinhardt R."/>
            <person name="Harder J."/>
        </authorList>
    </citation>
    <scope>NUCLEOTIDE SEQUENCE [LARGE SCALE GENOMIC DNA]</scope>
    <source>
        <strain evidence="5">65Phen</strain>
    </source>
</reference>
<dbReference type="InterPro" id="IPR011006">
    <property type="entry name" value="CheY-like_superfamily"/>
</dbReference>
<feature type="domain" description="Response regulatory" evidence="2">
    <location>
        <begin position="19"/>
        <end position="135"/>
    </location>
</feature>
<dbReference type="InterPro" id="IPR000160">
    <property type="entry name" value="GGDEF_dom"/>
</dbReference>
<dbReference type="InterPro" id="IPR035919">
    <property type="entry name" value="EAL_sf"/>
</dbReference>
<dbReference type="PROSITE" id="PS50110">
    <property type="entry name" value="RESPONSE_REGULATORY"/>
    <property type="match status" value="2"/>
</dbReference>
<dbReference type="PATRIC" id="fig|1437824.5.peg.1518"/>
<dbReference type="Pfam" id="PF00563">
    <property type="entry name" value="EAL"/>
    <property type="match status" value="1"/>
</dbReference>
<dbReference type="SUPFAM" id="SSF55073">
    <property type="entry name" value="Nucleotide cyclase"/>
    <property type="match status" value="1"/>
</dbReference>
<dbReference type="RefSeq" id="WP_242404286.1">
    <property type="nucleotide sequence ID" value="NZ_HG916765.1"/>
</dbReference>
<organism evidence="5 6">
    <name type="scientific">Castellaniella defragrans (strain DSM 12143 / CCUG 39792 / 65Phen)</name>
    <name type="common">Alcaligenes defragrans</name>
    <dbReference type="NCBI Taxonomy" id="1437824"/>
    <lineage>
        <taxon>Bacteria</taxon>
        <taxon>Pseudomonadati</taxon>
        <taxon>Pseudomonadota</taxon>
        <taxon>Betaproteobacteria</taxon>
        <taxon>Burkholderiales</taxon>
        <taxon>Alcaligenaceae</taxon>
        <taxon>Castellaniella</taxon>
    </lineage>
</organism>
<dbReference type="Proteomes" id="UP000019805">
    <property type="component" value="Chromosome"/>
</dbReference>
<protein>
    <submittedName>
        <fullName evidence="5">Diguanylate cyclase/phosphodiesterase</fullName>
    </submittedName>
</protein>
<sequence length="742" mass="81119">MIPNPPAAGSPARAGGRPRLLIVDDASVNLHTLVGMFRDEYAISAATSGGKALELARREPRPDLILLDIQMPDMDGYEVLAALKQDAATADIPVIFVTALAEAADAARGLLMGAADYVTKPINPELFRVRVRNQLELRRYRRMPAAFDLALQAAGAPLPTLLVVDDVPENIHELLAALRDEFRILVAGDGARALEIVQGPAPPDLVLLDVVMPGMDGYEVCRRIKSTPAGQRIPVMFVTVIDDTRDKVRGFALGAADYVTKPFDIEEVRARVRAHLELARLRRFLEDLVAQRTALLRVSEEKYRILAHRDPLTGLPNRVLFAELLAHSIQMAQHAAMRFALLCLDLDKFAAINETLGHGPGDRVLVEVAQRLRGLLPERDALARVGGDEFYVILDRDQGERGVALAGQGMLDALAAPFVLDGQAIYVSASIGVALYPEDGATADELLSRVDATLHQAKADGRGSLRFFSPEIMLRARERLSLEAEMRRALERGEFRVHYQPQLHLYERAVTGLEALVRWQHPERGLIAPGAFIALAEESGLIVPLGNWVLREVGRQMRAWLDEGRAPGYVAVNLSALQLGSEGFVDSVQAVLRENGLAPGRLELEITESCLMADRSRAIATLETLRGLGVRLSIDDFGTGYSSMSYLQHLRVHRLKIDMSFVRDLETNPGNVSIVTAIIALGHSLELDIVAEGVETPEQLARLQRLGCDLIQGYLIGRPVPAAEALDLRFAPGHPLAGLLSV</sequence>
<dbReference type="InterPro" id="IPR001789">
    <property type="entry name" value="Sig_transdc_resp-reg_receiver"/>
</dbReference>
<keyword evidence="1" id="KW-0597">Phosphoprotein</keyword>
<evidence type="ECO:0000313" key="5">
    <source>
        <dbReference type="EMBL" id="CDM24002.1"/>
    </source>
</evidence>
<evidence type="ECO:0000259" key="4">
    <source>
        <dbReference type="PROSITE" id="PS50887"/>
    </source>
</evidence>